<comment type="catalytic activity">
    <reaction evidence="9">
        <text>ATP + H2O = ADP + phosphate + H(+)</text>
        <dbReference type="Rhea" id="RHEA:13065"/>
        <dbReference type="ChEBI" id="CHEBI:15377"/>
        <dbReference type="ChEBI" id="CHEBI:15378"/>
        <dbReference type="ChEBI" id="CHEBI:30616"/>
        <dbReference type="ChEBI" id="CHEBI:43474"/>
        <dbReference type="ChEBI" id="CHEBI:456216"/>
        <dbReference type="EC" id="5.6.2.4"/>
    </reaction>
</comment>
<keyword evidence="2" id="KW-0547">Nucleotide-binding</keyword>
<dbReference type="GO" id="GO:0005524">
    <property type="term" value="F:ATP binding"/>
    <property type="evidence" value="ECO:0007669"/>
    <property type="project" value="UniProtKB-KW"/>
</dbReference>
<dbReference type="GO" id="GO:0016887">
    <property type="term" value="F:ATP hydrolysis activity"/>
    <property type="evidence" value="ECO:0007669"/>
    <property type="project" value="RHEA"/>
</dbReference>
<evidence type="ECO:0000256" key="7">
    <source>
        <dbReference type="ARBA" id="ARBA00034617"/>
    </source>
</evidence>
<dbReference type="GO" id="GO:0043138">
    <property type="term" value="F:3'-5' DNA helicase activity"/>
    <property type="evidence" value="ECO:0007669"/>
    <property type="project" value="UniProtKB-EC"/>
</dbReference>
<dbReference type="PANTHER" id="PTHR11070:SF3">
    <property type="entry name" value="DNA 3'-5' HELICASE"/>
    <property type="match status" value="1"/>
</dbReference>
<sequence>MHNEEIEIITSDHLLSDVDHPFKVFAGPGAGKTFWLINNIKNILKNSTRLFSASKISCITYTNVAVEEIQTRLDMTGDRVEVSTIHSFLYNCLVKPYVNLLKYEDGSYLVNIEQLDGHDDHIPSVGRILGNKQMSATVLKNRIDHKELQGVLSSLDWYLNGDDLILQPRNDWQRKKYKKLVTAGFFNAYKAMFWDDGTIHHEDVLFFSHEILKNHPLIREFIAAKYPYILIDEFQDTHPVQTKILKWISEAGAIIGVIGDPAQSIFKFQGASRADFLEFKLPGQKNYAIKYNRRSTRNIVNILNHIRGTDEVVQECYREIDGSEVCIIVNKSVEGIIEKFNSERARLGMTGDSCIVTRRNDSVVKLKNCAGNCNMSIWSDFSEADSKRQRFIEVILSAQEYADNSMHETAVKQVMKVFKTDKEGALKDPFTACSFEIDNLSKRSMAVSLLEYLTSNRDENMTKNVLAFYNDLIGFFNGIGVALKRVGAGGFKTFAQAANVNELVLSLKLGEEKYSNIRTIHKSKGAEFQSILVYFEDNKDIQHLLNPDAKHEEDDCRLYYVALSRAEDYLCIATDELSQEIIDALAKLNLKMIG</sequence>
<dbReference type="Pfam" id="PF13361">
    <property type="entry name" value="UvrD_C"/>
    <property type="match status" value="1"/>
</dbReference>
<dbReference type="PROSITE" id="PS51198">
    <property type="entry name" value="UVRD_HELICASE_ATP_BIND"/>
    <property type="match status" value="1"/>
</dbReference>
<keyword evidence="3 11" id="KW-0378">Hydrolase</keyword>
<dbReference type="EC" id="5.6.2.4" evidence="8"/>
<dbReference type="GO" id="GO:0003677">
    <property type="term" value="F:DNA binding"/>
    <property type="evidence" value="ECO:0007669"/>
    <property type="project" value="InterPro"/>
</dbReference>
<dbReference type="InterPro" id="IPR000212">
    <property type="entry name" value="DNA_helicase_UvrD/REP"/>
</dbReference>
<name>A0A644XSW0_9ZZZZ</name>
<dbReference type="GO" id="GO:0000725">
    <property type="term" value="P:recombinational repair"/>
    <property type="evidence" value="ECO:0007669"/>
    <property type="project" value="TreeGrafter"/>
</dbReference>
<evidence type="ECO:0000256" key="2">
    <source>
        <dbReference type="ARBA" id="ARBA00022741"/>
    </source>
</evidence>
<protein>
    <recommendedName>
        <fullName evidence="8">DNA 3'-5' helicase</fullName>
        <ecNumber evidence="8">5.6.2.4</ecNumber>
    </recommendedName>
</protein>
<accession>A0A644XSW0</accession>
<organism evidence="11">
    <name type="scientific">bioreactor metagenome</name>
    <dbReference type="NCBI Taxonomy" id="1076179"/>
    <lineage>
        <taxon>unclassified sequences</taxon>
        <taxon>metagenomes</taxon>
        <taxon>ecological metagenomes</taxon>
    </lineage>
</organism>
<proteinExistence type="inferred from homology"/>
<evidence type="ECO:0000259" key="10">
    <source>
        <dbReference type="PROSITE" id="PS51198"/>
    </source>
</evidence>
<dbReference type="Gene3D" id="1.10.10.160">
    <property type="match status" value="1"/>
</dbReference>
<comment type="similarity">
    <text evidence="1">Belongs to the helicase family. UvrD subfamily.</text>
</comment>
<evidence type="ECO:0000256" key="9">
    <source>
        <dbReference type="ARBA" id="ARBA00048988"/>
    </source>
</evidence>
<evidence type="ECO:0000256" key="6">
    <source>
        <dbReference type="ARBA" id="ARBA00023235"/>
    </source>
</evidence>
<dbReference type="AlphaFoldDB" id="A0A644XSW0"/>
<dbReference type="InterPro" id="IPR027417">
    <property type="entry name" value="P-loop_NTPase"/>
</dbReference>
<reference evidence="11" key="1">
    <citation type="submission" date="2019-08" db="EMBL/GenBank/DDBJ databases">
        <authorList>
            <person name="Kucharzyk K."/>
            <person name="Murdoch R.W."/>
            <person name="Higgins S."/>
            <person name="Loffler F."/>
        </authorList>
    </citation>
    <scope>NUCLEOTIDE SEQUENCE</scope>
</reference>
<dbReference type="InterPro" id="IPR014017">
    <property type="entry name" value="DNA_helicase_UvrD-like_C"/>
</dbReference>
<evidence type="ECO:0000313" key="11">
    <source>
        <dbReference type="EMBL" id="MPM18828.1"/>
    </source>
</evidence>
<evidence type="ECO:0000256" key="3">
    <source>
        <dbReference type="ARBA" id="ARBA00022801"/>
    </source>
</evidence>
<evidence type="ECO:0000256" key="4">
    <source>
        <dbReference type="ARBA" id="ARBA00022806"/>
    </source>
</evidence>
<gene>
    <name evidence="11" type="primary">rep_17</name>
    <name evidence="11" type="ORF">SDC9_65245</name>
</gene>
<feature type="domain" description="UvrD-like helicase ATP-binding" evidence="10">
    <location>
        <begin position="5"/>
        <end position="296"/>
    </location>
</feature>
<evidence type="ECO:0000256" key="1">
    <source>
        <dbReference type="ARBA" id="ARBA00009922"/>
    </source>
</evidence>
<evidence type="ECO:0000256" key="5">
    <source>
        <dbReference type="ARBA" id="ARBA00022840"/>
    </source>
</evidence>
<dbReference type="Gene3D" id="3.40.50.300">
    <property type="entry name" value="P-loop containing nucleotide triphosphate hydrolases"/>
    <property type="match status" value="2"/>
</dbReference>
<keyword evidence="4 11" id="KW-0347">Helicase</keyword>
<dbReference type="SUPFAM" id="SSF52540">
    <property type="entry name" value="P-loop containing nucleoside triphosphate hydrolases"/>
    <property type="match status" value="1"/>
</dbReference>
<dbReference type="GO" id="GO:0005829">
    <property type="term" value="C:cytosol"/>
    <property type="evidence" value="ECO:0007669"/>
    <property type="project" value="TreeGrafter"/>
</dbReference>
<dbReference type="Pfam" id="PF00580">
    <property type="entry name" value="UvrD-helicase"/>
    <property type="match status" value="1"/>
</dbReference>
<comment type="catalytic activity">
    <reaction evidence="7">
        <text>Couples ATP hydrolysis with the unwinding of duplex DNA by translocating in the 3'-5' direction.</text>
        <dbReference type="EC" id="5.6.2.4"/>
    </reaction>
</comment>
<keyword evidence="5" id="KW-0067">ATP-binding</keyword>
<comment type="caution">
    <text evidence="11">The sequence shown here is derived from an EMBL/GenBank/DDBJ whole genome shotgun (WGS) entry which is preliminary data.</text>
</comment>
<keyword evidence="6" id="KW-0413">Isomerase</keyword>
<evidence type="ECO:0000256" key="8">
    <source>
        <dbReference type="ARBA" id="ARBA00034808"/>
    </source>
</evidence>
<dbReference type="InterPro" id="IPR014016">
    <property type="entry name" value="UvrD-like_ATP-bd"/>
</dbReference>
<dbReference type="PANTHER" id="PTHR11070">
    <property type="entry name" value="UVRD / RECB / PCRA DNA HELICASE FAMILY MEMBER"/>
    <property type="match status" value="1"/>
</dbReference>
<dbReference type="EMBL" id="VSSQ01003057">
    <property type="protein sequence ID" value="MPM18828.1"/>
    <property type="molecule type" value="Genomic_DNA"/>
</dbReference>
<dbReference type="InterPro" id="IPR013986">
    <property type="entry name" value="DExx_box_DNA_helicase_dom_sf"/>
</dbReference>